<gene>
    <name evidence="1" type="ORF">J5474_00870</name>
</gene>
<proteinExistence type="predicted"/>
<dbReference type="AlphaFoldDB" id="A0A940MG41"/>
<dbReference type="Proteomes" id="UP000675940">
    <property type="component" value="Unassembled WGS sequence"/>
</dbReference>
<comment type="caution">
    <text evidence="1">The sequence shown here is derived from an EMBL/GenBank/DDBJ whole genome shotgun (WGS) entry which is preliminary data.</text>
</comment>
<name>A0A940MG41_9RHOB</name>
<keyword evidence="2" id="KW-1185">Reference proteome</keyword>
<accession>A0A940MG41</accession>
<reference evidence="1" key="1">
    <citation type="submission" date="2021-03" db="EMBL/GenBank/DDBJ databases">
        <title>Sagittula salina sp. nov. strain M10.9X isolated from the marine waste.</title>
        <authorList>
            <person name="Satari L."/>
            <person name="Molina-Menor E."/>
            <person name="Vidal-Verdu A."/>
            <person name="Pascual J."/>
            <person name="Pereto J."/>
            <person name="Porcar M."/>
        </authorList>
    </citation>
    <scope>NUCLEOTIDE SEQUENCE</scope>
    <source>
        <strain evidence="1">M10.9X</strain>
    </source>
</reference>
<dbReference type="EMBL" id="JAGISH010000001">
    <property type="protein sequence ID" value="MBP0481045.1"/>
    <property type="molecule type" value="Genomic_DNA"/>
</dbReference>
<protein>
    <submittedName>
        <fullName evidence="1">Uncharacterized protein</fullName>
    </submittedName>
</protein>
<evidence type="ECO:0000313" key="2">
    <source>
        <dbReference type="Proteomes" id="UP000675940"/>
    </source>
</evidence>
<dbReference type="RefSeq" id="WP_209358461.1">
    <property type="nucleotide sequence ID" value="NZ_JAGISH010000001.1"/>
</dbReference>
<evidence type="ECO:0000313" key="1">
    <source>
        <dbReference type="EMBL" id="MBP0481045.1"/>
    </source>
</evidence>
<sequence length="60" mass="6848">MEEASEVRLRMKSVADSVVAPRAMILGTHSYDPVSSSIDRYGWLRERRALDWENTSGHRA</sequence>
<organism evidence="1 2">
    <name type="scientific">Sagittula salina</name>
    <dbReference type="NCBI Taxonomy" id="2820268"/>
    <lineage>
        <taxon>Bacteria</taxon>
        <taxon>Pseudomonadati</taxon>
        <taxon>Pseudomonadota</taxon>
        <taxon>Alphaproteobacteria</taxon>
        <taxon>Rhodobacterales</taxon>
        <taxon>Roseobacteraceae</taxon>
        <taxon>Sagittula</taxon>
    </lineage>
</organism>